<proteinExistence type="inferred from homology"/>
<organism evidence="3 4">
    <name type="scientific">Streptococcus suis</name>
    <dbReference type="NCBI Taxonomy" id="1307"/>
    <lineage>
        <taxon>Bacteria</taxon>
        <taxon>Bacillati</taxon>
        <taxon>Bacillota</taxon>
        <taxon>Bacilli</taxon>
        <taxon>Lactobacillales</taxon>
        <taxon>Streptococcaceae</taxon>
        <taxon>Streptococcus</taxon>
    </lineage>
</organism>
<dbReference type="EMBL" id="FILX01000018">
    <property type="protein sequence ID" value="CYX69518.1"/>
    <property type="molecule type" value="Genomic_DNA"/>
</dbReference>
<dbReference type="RefSeq" id="WP_044765084.1">
    <property type="nucleotide sequence ID" value="NZ_CEHB01000056.1"/>
</dbReference>
<evidence type="ECO:0000313" key="4">
    <source>
        <dbReference type="Proteomes" id="UP000074903"/>
    </source>
</evidence>
<dbReference type="GO" id="GO:0008925">
    <property type="term" value="F:maltose O-acetyltransferase activity"/>
    <property type="evidence" value="ECO:0007669"/>
    <property type="project" value="UniProtKB-EC"/>
</dbReference>
<evidence type="ECO:0000313" key="3">
    <source>
        <dbReference type="EMBL" id="CYX69518.1"/>
    </source>
</evidence>
<gene>
    <name evidence="3" type="primary">wchC</name>
    <name evidence="3" type="ORF">ERS132531_01165</name>
</gene>
<keyword evidence="2 3" id="KW-0808">Transferase</keyword>
<name>A0A0Z8W8Z9_STRSU</name>
<dbReference type="PANTHER" id="PTHR23416">
    <property type="entry name" value="SIALIC ACID SYNTHASE-RELATED"/>
    <property type="match status" value="1"/>
</dbReference>
<dbReference type="PANTHER" id="PTHR23416:SF23">
    <property type="entry name" value="ACETYLTRANSFERASE C18B11.09C-RELATED"/>
    <property type="match status" value="1"/>
</dbReference>
<dbReference type="CDD" id="cd04647">
    <property type="entry name" value="LbH_MAT_like"/>
    <property type="match status" value="1"/>
</dbReference>
<dbReference type="EC" id="2.3.1.79" evidence="3"/>
<dbReference type="EC" id="2.-.-.-" evidence="3"/>
<dbReference type="AlphaFoldDB" id="A0A0Z8W8Z9"/>
<dbReference type="GO" id="GO:0005829">
    <property type="term" value="C:cytosol"/>
    <property type="evidence" value="ECO:0007669"/>
    <property type="project" value="TreeGrafter"/>
</dbReference>
<dbReference type="Pfam" id="PF00132">
    <property type="entry name" value="Hexapep"/>
    <property type="match status" value="1"/>
</dbReference>
<dbReference type="SUPFAM" id="SSF51161">
    <property type="entry name" value="Trimeric LpxA-like enzymes"/>
    <property type="match status" value="1"/>
</dbReference>
<evidence type="ECO:0000256" key="2">
    <source>
        <dbReference type="ARBA" id="ARBA00022679"/>
    </source>
</evidence>
<dbReference type="InterPro" id="IPR001451">
    <property type="entry name" value="Hexapep"/>
</dbReference>
<reference evidence="3 4" key="1">
    <citation type="submission" date="2016-02" db="EMBL/GenBank/DDBJ databases">
        <authorList>
            <consortium name="Pathogen Informatics"/>
        </authorList>
    </citation>
    <scope>NUCLEOTIDE SEQUENCE [LARGE SCALE GENOMIC DNA]</scope>
    <source>
        <strain evidence="3 4">SS993</strain>
    </source>
</reference>
<dbReference type="InterPro" id="IPR051159">
    <property type="entry name" value="Hexapeptide_acetyltransf"/>
</dbReference>
<dbReference type="Gene3D" id="2.160.10.10">
    <property type="entry name" value="Hexapeptide repeat proteins"/>
    <property type="match status" value="1"/>
</dbReference>
<dbReference type="InterPro" id="IPR011004">
    <property type="entry name" value="Trimer_LpxA-like_sf"/>
</dbReference>
<comment type="similarity">
    <text evidence="1">Belongs to the transferase hexapeptide repeat family.</text>
</comment>
<keyword evidence="3" id="KW-0012">Acyltransferase</keyword>
<sequence>MNRYLFAGIRCCIGAIKCSLLKLERGKDFSFKLPNLISPRTEITVDRLGKLYVGKMCRLRSGAKVRVRKNATVKIGENFSMSHNCMIVAWQKIEIGDNVQFGPGVLIYDHDHDYKDPGGLAAEKYKVSPISIGNNVWIGANVIVLRGSKIGDNCVIAAGTVIKGEYPENSLIYQKHEIVTRTIDYKGYR</sequence>
<accession>A0A0Z8W8Z9</accession>
<evidence type="ECO:0000256" key="1">
    <source>
        <dbReference type="ARBA" id="ARBA00007274"/>
    </source>
</evidence>
<dbReference type="Proteomes" id="UP000074903">
    <property type="component" value="Unassembled WGS sequence"/>
</dbReference>
<protein>
    <submittedName>
        <fullName evidence="3">Galacturonic acid acetyl transferase</fullName>
        <ecNumber evidence="3">2.-.-.-</ecNumber>
        <ecNumber evidence="3">2.3.1.79</ecNumber>
    </submittedName>
</protein>